<keyword evidence="1" id="KW-0808">Transferase</keyword>
<dbReference type="Gene3D" id="3.40.50.11010">
    <property type="match status" value="1"/>
</dbReference>
<reference evidence="2" key="1">
    <citation type="journal article" date="2019" name="Int. J. Syst. Evol. Microbiol.">
        <title>The Global Catalogue of Microorganisms (GCM) 10K type strain sequencing project: providing services to taxonomists for standard genome sequencing and annotation.</title>
        <authorList>
            <consortium name="The Broad Institute Genomics Platform"/>
            <consortium name="The Broad Institute Genome Sequencing Center for Infectious Disease"/>
            <person name="Wu L."/>
            <person name="Ma J."/>
        </authorList>
    </citation>
    <scope>NUCLEOTIDE SEQUENCE [LARGE SCALE GENOMIC DNA]</scope>
    <source>
        <strain evidence="2">NBRC 103166</strain>
    </source>
</reference>
<gene>
    <name evidence="1" type="primary">sypN</name>
    <name evidence="1" type="ORF">GCM10007916_23550</name>
</gene>
<proteinExistence type="predicted"/>
<dbReference type="Gene3D" id="3.40.50.2000">
    <property type="entry name" value="Glycogen Phosphorylase B"/>
    <property type="match status" value="1"/>
</dbReference>
<dbReference type="SUPFAM" id="SSF53756">
    <property type="entry name" value="UDP-Glycosyltransferase/glycogen phosphorylase"/>
    <property type="match status" value="1"/>
</dbReference>
<organism evidence="1 2">
    <name type="scientific">Psychromonas marina</name>
    <dbReference type="NCBI Taxonomy" id="88364"/>
    <lineage>
        <taxon>Bacteria</taxon>
        <taxon>Pseudomonadati</taxon>
        <taxon>Pseudomonadota</taxon>
        <taxon>Gammaproteobacteria</taxon>
        <taxon>Alteromonadales</taxon>
        <taxon>Psychromonadaceae</taxon>
        <taxon>Psychromonas</taxon>
    </lineage>
</organism>
<keyword evidence="2" id="KW-1185">Reference proteome</keyword>
<comment type="caution">
    <text evidence="1">The sequence shown here is derived from an EMBL/GenBank/DDBJ whole genome shotgun (WGS) entry which is preliminary data.</text>
</comment>
<dbReference type="RefSeq" id="WP_284204410.1">
    <property type="nucleotide sequence ID" value="NZ_BSPQ01000013.1"/>
</dbReference>
<dbReference type="Proteomes" id="UP001157353">
    <property type="component" value="Unassembled WGS sequence"/>
</dbReference>
<protein>
    <submittedName>
        <fullName evidence="1">Glycosyl transferase</fullName>
    </submittedName>
</protein>
<dbReference type="Pfam" id="PF13692">
    <property type="entry name" value="Glyco_trans_1_4"/>
    <property type="match status" value="1"/>
</dbReference>
<accession>A0ABQ6E1H8</accession>
<dbReference type="GO" id="GO:0016740">
    <property type="term" value="F:transferase activity"/>
    <property type="evidence" value="ECO:0007669"/>
    <property type="project" value="UniProtKB-KW"/>
</dbReference>
<dbReference type="EMBL" id="BSPQ01000013">
    <property type="protein sequence ID" value="GLS91286.1"/>
    <property type="molecule type" value="Genomic_DNA"/>
</dbReference>
<name>A0ABQ6E1H8_9GAMM</name>
<evidence type="ECO:0000313" key="1">
    <source>
        <dbReference type="EMBL" id="GLS91286.1"/>
    </source>
</evidence>
<sequence>MHHDLIVFAEDWGGLPSSTQHIIKQLAKTRKVVWINSIGLRQPTLNMRDIKRLWEKLTASKLNVDDSQQHNQCIPQQNEIHGDQHFQVINPRTLPAPRSRLARYIAKKLLLKQILPIIKKSQLNNPILWTSLPTAVDFAGCFDEAALVYYCGDDFSGLAGVDHDTVAQREHELSEKADLIMVSSPNLLPQFPAENTQLLTHGVDYALFATPVERAPDLPNDGRNIAGFYGSISQWLDIELLLATIQKMPHWHFVFIGRAVIDVSKLAALENVTFLGERPHHRLPAYCQHWTASILPFVDNAQIQSCNPLKLKEYLAAGRPIVCTDFKAIHAHRGLVQIANSSDAMVEALTSCEYLQEIDLFPETLRNRVIEKSWASRAGQVSTWIEQL</sequence>
<dbReference type="PANTHER" id="PTHR12526">
    <property type="entry name" value="GLYCOSYLTRANSFERASE"/>
    <property type="match status" value="1"/>
</dbReference>
<evidence type="ECO:0000313" key="2">
    <source>
        <dbReference type="Proteomes" id="UP001157353"/>
    </source>
</evidence>
<dbReference type="PANTHER" id="PTHR12526:SF630">
    <property type="entry name" value="GLYCOSYLTRANSFERASE"/>
    <property type="match status" value="1"/>
</dbReference>